<proteinExistence type="predicted"/>
<organism evidence="1 2">
    <name type="scientific">Trichobilharzia regenti</name>
    <name type="common">Nasal bird schistosome</name>
    <dbReference type="NCBI Taxonomy" id="157069"/>
    <lineage>
        <taxon>Eukaryota</taxon>
        <taxon>Metazoa</taxon>
        <taxon>Spiralia</taxon>
        <taxon>Lophotrochozoa</taxon>
        <taxon>Platyhelminthes</taxon>
        <taxon>Trematoda</taxon>
        <taxon>Digenea</taxon>
        <taxon>Strigeidida</taxon>
        <taxon>Schistosomatoidea</taxon>
        <taxon>Schistosomatidae</taxon>
        <taxon>Trichobilharzia</taxon>
    </lineage>
</organism>
<sequence length="126" mass="13772">MVLVISFQVESVSFEELKAQVKALLSKVVNIGPISCYECIGCETVDSNTPKKMNCSACMKAVLTSPIRHVSRGCVPSCQGHPRQPGLELNCCESELCNSTSHMKSNLKLICFTLLVFIITKSIYAV</sequence>
<name>A0AA85JQ84_TRIRE</name>
<reference evidence="1" key="1">
    <citation type="submission" date="2022-06" db="EMBL/GenBank/DDBJ databases">
        <authorList>
            <person name="Berger JAMES D."/>
            <person name="Berger JAMES D."/>
        </authorList>
    </citation>
    <scope>NUCLEOTIDE SEQUENCE [LARGE SCALE GENOMIC DNA]</scope>
</reference>
<evidence type="ECO:0000313" key="1">
    <source>
        <dbReference type="Proteomes" id="UP000050795"/>
    </source>
</evidence>
<dbReference type="Proteomes" id="UP000050795">
    <property type="component" value="Unassembled WGS sequence"/>
</dbReference>
<reference evidence="2" key="2">
    <citation type="submission" date="2023-11" db="UniProtKB">
        <authorList>
            <consortium name="WormBaseParasite"/>
        </authorList>
    </citation>
    <scope>IDENTIFICATION</scope>
</reference>
<protein>
    <submittedName>
        <fullName evidence="2">Uncharacterized protein</fullName>
    </submittedName>
</protein>
<dbReference type="WBParaSite" id="TREG1_44870.1">
    <property type="protein sequence ID" value="TREG1_44870.1"/>
    <property type="gene ID" value="TREG1_44870"/>
</dbReference>
<dbReference type="InterPro" id="IPR045860">
    <property type="entry name" value="Snake_toxin-like_sf"/>
</dbReference>
<dbReference type="SUPFAM" id="SSF57302">
    <property type="entry name" value="Snake toxin-like"/>
    <property type="match status" value="1"/>
</dbReference>
<evidence type="ECO:0000313" key="2">
    <source>
        <dbReference type="WBParaSite" id="TREG1_44870.1"/>
    </source>
</evidence>
<keyword evidence="1" id="KW-1185">Reference proteome</keyword>
<accession>A0AA85JQ84</accession>
<dbReference type="AlphaFoldDB" id="A0AA85JQ84"/>